<accession>A0A4Y2LIG2</accession>
<name>A0A4Y2LIG2_ARAVE</name>
<keyword evidence="3" id="KW-1185">Reference proteome</keyword>
<comment type="caution">
    <text evidence="2">The sequence shown here is derived from an EMBL/GenBank/DDBJ whole genome shotgun (WGS) entry which is preliminary data.</text>
</comment>
<gene>
    <name evidence="2" type="ORF">AVEN_138425_1</name>
</gene>
<proteinExistence type="predicted"/>
<dbReference type="AlphaFoldDB" id="A0A4Y2LIG2"/>
<organism evidence="2 3">
    <name type="scientific">Araneus ventricosus</name>
    <name type="common">Orbweaver spider</name>
    <name type="synonym">Epeira ventricosa</name>
    <dbReference type="NCBI Taxonomy" id="182803"/>
    <lineage>
        <taxon>Eukaryota</taxon>
        <taxon>Metazoa</taxon>
        <taxon>Ecdysozoa</taxon>
        <taxon>Arthropoda</taxon>
        <taxon>Chelicerata</taxon>
        <taxon>Arachnida</taxon>
        <taxon>Araneae</taxon>
        <taxon>Araneomorphae</taxon>
        <taxon>Entelegynae</taxon>
        <taxon>Araneoidea</taxon>
        <taxon>Araneidae</taxon>
        <taxon>Araneus</taxon>
    </lineage>
</organism>
<protein>
    <submittedName>
        <fullName evidence="2">Uncharacterized protein</fullName>
    </submittedName>
</protein>
<evidence type="ECO:0000313" key="3">
    <source>
        <dbReference type="Proteomes" id="UP000499080"/>
    </source>
</evidence>
<evidence type="ECO:0000313" key="2">
    <source>
        <dbReference type="EMBL" id="GBN14528.1"/>
    </source>
</evidence>
<reference evidence="2 3" key="1">
    <citation type="journal article" date="2019" name="Sci. Rep.">
        <title>Orb-weaving spider Araneus ventricosus genome elucidates the spidroin gene catalogue.</title>
        <authorList>
            <person name="Kono N."/>
            <person name="Nakamura H."/>
            <person name="Ohtoshi R."/>
            <person name="Moran D.A.P."/>
            <person name="Shinohara A."/>
            <person name="Yoshida Y."/>
            <person name="Fujiwara M."/>
            <person name="Mori M."/>
            <person name="Tomita M."/>
            <person name="Arakawa K."/>
        </authorList>
    </citation>
    <scope>NUCLEOTIDE SEQUENCE [LARGE SCALE GENOMIC DNA]</scope>
</reference>
<evidence type="ECO:0000256" key="1">
    <source>
        <dbReference type="SAM" id="MobiDB-lite"/>
    </source>
</evidence>
<feature type="region of interest" description="Disordered" evidence="1">
    <location>
        <begin position="29"/>
        <end position="65"/>
    </location>
</feature>
<dbReference type="EMBL" id="BGPR01005912">
    <property type="protein sequence ID" value="GBN14528.1"/>
    <property type="molecule type" value="Genomic_DNA"/>
</dbReference>
<dbReference type="Proteomes" id="UP000499080">
    <property type="component" value="Unassembled WGS sequence"/>
</dbReference>
<sequence>MRSDDIVNVMYRENFSKIQSERMRATFFNSEKAMQGNKTRKQTAFAELRSETSSDGSRRKKLLDDRVNVSSEQNASIELHSSSTLPFVLITVAVLLFPHTSSQFWSFASLNGPGGGAS</sequence>